<accession>M5GDN5</accession>
<organism evidence="1 2">
    <name type="scientific">Dacryopinax primogenitus (strain DJM 731)</name>
    <name type="common">Brown rot fungus</name>
    <dbReference type="NCBI Taxonomy" id="1858805"/>
    <lineage>
        <taxon>Eukaryota</taxon>
        <taxon>Fungi</taxon>
        <taxon>Dikarya</taxon>
        <taxon>Basidiomycota</taxon>
        <taxon>Agaricomycotina</taxon>
        <taxon>Dacrymycetes</taxon>
        <taxon>Dacrymycetales</taxon>
        <taxon>Dacrymycetaceae</taxon>
        <taxon>Dacryopinax</taxon>
    </lineage>
</organism>
<dbReference type="GeneID" id="63690067"/>
<dbReference type="RefSeq" id="XP_040629462.1">
    <property type="nucleotide sequence ID" value="XM_040775005.1"/>
</dbReference>
<dbReference type="InterPro" id="IPR041078">
    <property type="entry name" value="Plavaka"/>
</dbReference>
<proteinExistence type="predicted"/>
<dbReference type="Proteomes" id="UP000030653">
    <property type="component" value="Unassembled WGS sequence"/>
</dbReference>
<evidence type="ECO:0000313" key="1">
    <source>
        <dbReference type="EMBL" id="EJU02568.1"/>
    </source>
</evidence>
<reference evidence="1 2" key="1">
    <citation type="journal article" date="2012" name="Science">
        <title>The Paleozoic origin of enzymatic lignin decomposition reconstructed from 31 fungal genomes.</title>
        <authorList>
            <person name="Floudas D."/>
            <person name="Binder M."/>
            <person name="Riley R."/>
            <person name="Barry K."/>
            <person name="Blanchette R.A."/>
            <person name="Henrissat B."/>
            <person name="Martinez A.T."/>
            <person name="Otillar R."/>
            <person name="Spatafora J.W."/>
            <person name="Yadav J.S."/>
            <person name="Aerts A."/>
            <person name="Benoit I."/>
            <person name="Boyd A."/>
            <person name="Carlson A."/>
            <person name="Copeland A."/>
            <person name="Coutinho P.M."/>
            <person name="de Vries R.P."/>
            <person name="Ferreira P."/>
            <person name="Findley K."/>
            <person name="Foster B."/>
            <person name="Gaskell J."/>
            <person name="Glotzer D."/>
            <person name="Gorecki P."/>
            <person name="Heitman J."/>
            <person name="Hesse C."/>
            <person name="Hori C."/>
            <person name="Igarashi K."/>
            <person name="Jurgens J.A."/>
            <person name="Kallen N."/>
            <person name="Kersten P."/>
            <person name="Kohler A."/>
            <person name="Kuees U."/>
            <person name="Kumar T.K.A."/>
            <person name="Kuo A."/>
            <person name="LaButti K."/>
            <person name="Larrondo L.F."/>
            <person name="Lindquist E."/>
            <person name="Ling A."/>
            <person name="Lombard V."/>
            <person name="Lucas S."/>
            <person name="Lundell T."/>
            <person name="Martin R."/>
            <person name="McLaughlin D.J."/>
            <person name="Morgenstern I."/>
            <person name="Morin E."/>
            <person name="Murat C."/>
            <person name="Nagy L.G."/>
            <person name="Nolan M."/>
            <person name="Ohm R.A."/>
            <person name="Patyshakuliyeva A."/>
            <person name="Rokas A."/>
            <person name="Ruiz-Duenas F.J."/>
            <person name="Sabat G."/>
            <person name="Salamov A."/>
            <person name="Samejima M."/>
            <person name="Schmutz J."/>
            <person name="Slot J.C."/>
            <person name="St John F."/>
            <person name="Stenlid J."/>
            <person name="Sun H."/>
            <person name="Sun S."/>
            <person name="Syed K."/>
            <person name="Tsang A."/>
            <person name="Wiebenga A."/>
            <person name="Young D."/>
            <person name="Pisabarro A."/>
            <person name="Eastwood D.C."/>
            <person name="Martin F."/>
            <person name="Cullen D."/>
            <person name="Grigoriev I.V."/>
            <person name="Hibbett D.S."/>
        </authorList>
    </citation>
    <scope>NUCLEOTIDE SEQUENCE [LARGE SCALE GENOMIC DNA]</scope>
    <source>
        <strain evidence="1 2">DJM-731 SS1</strain>
    </source>
</reference>
<name>M5GDN5_DACPD</name>
<dbReference type="HOGENOM" id="CLU_006344_5_2_1"/>
<gene>
    <name evidence="1" type="ORF">DACRYDRAFT_50708</name>
</gene>
<dbReference type="OrthoDB" id="2688393at2759"/>
<keyword evidence="2" id="KW-1185">Reference proteome</keyword>
<dbReference type="EMBL" id="JH795861">
    <property type="protein sequence ID" value="EJU02568.1"/>
    <property type="molecule type" value="Genomic_DNA"/>
</dbReference>
<dbReference type="Pfam" id="PF18759">
    <property type="entry name" value="Plavaka"/>
    <property type="match status" value="1"/>
</dbReference>
<sequence length="154" mass="18118">YGTFGSADEWQLAKWAIDSGLSLSKMDELLPLQQVSATCPGRGFHNSHSLFQSIDCLPCMPPWMCKMHTIKTHNLVAPMQEVMFWYHDPVSLVRELIRNPHFKDKLHYHPTKLYTRDHLCQWAYCNMNDSEWWWNTQVSWHLAILCPPHSYSEV</sequence>
<feature type="non-terminal residue" evidence="1">
    <location>
        <position position="1"/>
    </location>
</feature>
<dbReference type="OMA" id="DEWEFAY"/>
<protein>
    <submittedName>
        <fullName evidence="1">Uncharacterized protein</fullName>
    </submittedName>
</protein>
<dbReference type="AlphaFoldDB" id="M5GDN5"/>
<evidence type="ECO:0000313" key="2">
    <source>
        <dbReference type="Proteomes" id="UP000030653"/>
    </source>
</evidence>